<dbReference type="InterPro" id="IPR039961">
    <property type="entry name" value="Nuo9.5"/>
</dbReference>
<keyword evidence="2" id="KW-1185">Reference proteome</keyword>
<reference evidence="2" key="1">
    <citation type="journal article" date="2018" name="Nat. Microbiol.">
        <title>Leveraging single-cell genomics to expand the fungal tree of life.</title>
        <authorList>
            <person name="Ahrendt S.R."/>
            <person name="Quandt C.A."/>
            <person name="Ciobanu D."/>
            <person name="Clum A."/>
            <person name="Salamov A."/>
            <person name="Andreopoulos B."/>
            <person name="Cheng J.F."/>
            <person name="Woyke T."/>
            <person name="Pelin A."/>
            <person name="Henrissat B."/>
            <person name="Reynolds N.K."/>
            <person name="Benny G.L."/>
            <person name="Smith M.E."/>
            <person name="James T.Y."/>
            <person name="Grigoriev I.V."/>
        </authorList>
    </citation>
    <scope>NUCLEOTIDE SEQUENCE [LARGE SCALE GENOMIC DNA]</scope>
</reference>
<proteinExistence type="predicted"/>
<dbReference type="PANTHER" id="PTHR38488">
    <property type="entry name" value="OXIDOREDUCTASE 9.5 KDA SUBUNIT, PUTATIVE (AFU_ORTHOLOGUE AFUA_5G08980)-RELATED"/>
    <property type="match status" value="1"/>
</dbReference>
<protein>
    <recommendedName>
        <fullName evidence="3">NADH-ubiquinone oxidoreductase 9.5 kDa subunit</fullName>
    </recommendedName>
</protein>
<organism evidence="1 2">
    <name type="scientific">Piptocephalis cylindrospora</name>
    <dbReference type="NCBI Taxonomy" id="1907219"/>
    <lineage>
        <taxon>Eukaryota</taxon>
        <taxon>Fungi</taxon>
        <taxon>Fungi incertae sedis</taxon>
        <taxon>Zoopagomycota</taxon>
        <taxon>Zoopagomycotina</taxon>
        <taxon>Zoopagomycetes</taxon>
        <taxon>Zoopagales</taxon>
        <taxon>Piptocephalidaceae</taxon>
        <taxon>Piptocephalis</taxon>
    </lineage>
</organism>
<name>A0A4P9Y7X1_9FUNG</name>
<dbReference type="EMBL" id="KZ987895">
    <property type="protein sequence ID" value="RKP14050.1"/>
    <property type="molecule type" value="Genomic_DNA"/>
</dbReference>
<dbReference type="Proteomes" id="UP000267251">
    <property type="component" value="Unassembled WGS sequence"/>
</dbReference>
<evidence type="ECO:0000313" key="1">
    <source>
        <dbReference type="EMBL" id="RKP14050.1"/>
    </source>
</evidence>
<evidence type="ECO:0008006" key="3">
    <source>
        <dbReference type="Google" id="ProtNLM"/>
    </source>
</evidence>
<accession>A0A4P9Y7X1</accession>
<dbReference type="PANTHER" id="PTHR38488:SF1">
    <property type="entry name" value="OXIDOREDUCTASE 9.5 KDA SUBUNIT, PUTATIVE (AFU_ORTHOLOGUE AFUA_5G08980)-RELATED"/>
    <property type="match status" value="1"/>
</dbReference>
<sequence length="68" mass="7887">MVFAFIRRFSYERPVLAFSFFLGTLGPVMALVVPPFRRNYLGVLPREPLPLNYPLPQRRRSVVSGFDD</sequence>
<dbReference type="OrthoDB" id="2093409at2759"/>
<dbReference type="AlphaFoldDB" id="A0A4P9Y7X1"/>
<gene>
    <name evidence="1" type="ORF">BJ684DRAFT_9173</name>
</gene>
<dbReference type="CDD" id="cd22903">
    <property type="entry name" value="NI9M"/>
    <property type="match status" value="1"/>
</dbReference>
<evidence type="ECO:0000313" key="2">
    <source>
        <dbReference type="Proteomes" id="UP000267251"/>
    </source>
</evidence>